<dbReference type="Gene3D" id="3.30.160.150">
    <property type="entry name" value="Lipoprotein like domain"/>
    <property type="match status" value="1"/>
</dbReference>
<sequence length="188" mass="20475">MWLRNDRPGRRRIGPSVAAAALLLALAGCGFQPMYGERATPQSGQVSPSVMNSVAIVPLSDRLGQQLHNALRDQLNPRGQPSDPKYRLAVQISSVSEPSTLRSDGTATRRRFQLRATWQLESYDSSESLFSSSAEAATSYNVGDQPYATVTAFEDAQERVVDQVARLIATRANAVLAASPEKKVRSDQ</sequence>
<organism evidence="1 2">
    <name type="scientific">Rhodovibrio salinarum</name>
    <dbReference type="NCBI Taxonomy" id="1087"/>
    <lineage>
        <taxon>Bacteria</taxon>
        <taxon>Pseudomonadati</taxon>
        <taxon>Pseudomonadota</taxon>
        <taxon>Alphaproteobacteria</taxon>
        <taxon>Rhodospirillales</taxon>
        <taxon>Rhodovibrionaceae</taxon>
        <taxon>Rhodovibrio</taxon>
    </lineage>
</organism>
<evidence type="ECO:0000313" key="1">
    <source>
        <dbReference type="EMBL" id="MBK1696894.1"/>
    </source>
</evidence>
<dbReference type="GO" id="GO:0043165">
    <property type="term" value="P:Gram-negative-bacterium-type cell outer membrane assembly"/>
    <property type="evidence" value="ECO:0007669"/>
    <property type="project" value="InterPro"/>
</dbReference>
<reference evidence="1" key="1">
    <citation type="submission" date="2017-08" db="EMBL/GenBank/DDBJ databases">
        <authorList>
            <person name="Imhoff J.F."/>
            <person name="Rahn T."/>
            <person name="Kuenzel S."/>
            <person name="Neulinger S.C."/>
        </authorList>
    </citation>
    <scope>NUCLEOTIDE SEQUENCE</scope>
    <source>
        <strain evidence="1">DSM 9154</strain>
    </source>
</reference>
<dbReference type="PROSITE" id="PS51257">
    <property type="entry name" value="PROKAR_LIPOPROTEIN"/>
    <property type="match status" value="1"/>
</dbReference>
<dbReference type="Proteomes" id="UP000778970">
    <property type="component" value="Unassembled WGS sequence"/>
</dbReference>
<reference evidence="1" key="2">
    <citation type="journal article" date="2020" name="Microorganisms">
        <title>Osmotic Adaptation and Compatible Solute Biosynthesis of Phototrophic Bacteria as Revealed from Genome Analyses.</title>
        <authorList>
            <person name="Imhoff J.F."/>
            <person name="Rahn T."/>
            <person name="Kunzel S."/>
            <person name="Keller A."/>
            <person name="Neulinger S.C."/>
        </authorList>
    </citation>
    <scope>NUCLEOTIDE SEQUENCE</scope>
    <source>
        <strain evidence="1">DSM 9154</strain>
    </source>
</reference>
<dbReference type="InterPro" id="IPR007485">
    <property type="entry name" value="LPS_assembly_LptE"/>
</dbReference>
<dbReference type="AlphaFoldDB" id="A0A934QHI3"/>
<evidence type="ECO:0008006" key="3">
    <source>
        <dbReference type="Google" id="ProtNLM"/>
    </source>
</evidence>
<gene>
    <name evidence="1" type="ORF">CKO21_06505</name>
</gene>
<dbReference type="SUPFAM" id="SSF159594">
    <property type="entry name" value="XCC0632-like"/>
    <property type="match status" value="1"/>
</dbReference>
<dbReference type="EMBL" id="NRRE01000020">
    <property type="protein sequence ID" value="MBK1696894.1"/>
    <property type="molecule type" value="Genomic_DNA"/>
</dbReference>
<dbReference type="Pfam" id="PF04390">
    <property type="entry name" value="LptE"/>
    <property type="match status" value="1"/>
</dbReference>
<evidence type="ECO:0000313" key="2">
    <source>
        <dbReference type="Proteomes" id="UP000778970"/>
    </source>
</evidence>
<proteinExistence type="predicted"/>
<keyword evidence="2" id="KW-1185">Reference proteome</keyword>
<dbReference type="GO" id="GO:0019867">
    <property type="term" value="C:outer membrane"/>
    <property type="evidence" value="ECO:0007669"/>
    <property type="project" value="InterPro"/>
</dbReference>
<dbReference type="RefSeq" id="WP_051431694.1">
    <property type="nucleotide sequence ID" value="NZ_NRRE01000020.1"/>
</dbReference>
<comment type="caution">
    <text evidence="1">The sequence shown here is derived from an EMBL/GenBank/DDBJ whole genome shotgun (WGS) entry which is preliminary data.</text>
</comment>
<protein>
    <recommendedName>
        <fullName evidence="3">LPS-assembly lipoprotein</fullName>
    </recommendedName>
</protein>
<name>A0A934QHI3_9PROT</name>
<accession>A0A934QHI3</accession>